<accession>A0A1I7SL67</accession>
<evidence type="ECO:0000313" key="3">
    <source>
        <dbReference type="Proteomes" id="UP000095284"/>
    </source>
</evidence>
<evidence type="ECO:0000256" key="1">
    <source>
        <dbReference type="SAM" id="MobiDB-lite"/>
    </source>
</evidence>
<feature type="compositionally biased region" description="Basic and acidic residues" evidence="1">
    <location>
        <begin position="166"/>
        <end position="179"/>
    </location>
</feature>
<dbReference type="EMBL" id="CAJFDI010000006">
    <property type="protein sequence ID" value="CAD5233927.1"/>
    <property type="molecule type" value="Genomic_DNA"/>
</dbReference>
<protein>
    <submittedName>
        <fullName evidence="2">(pine wood nematode) hypothetical protein</fullName>
    </submittedName>
</protein>
<dbReference type="WBParaSite" id="BXY_1379900.1">
    <property type="protein sequence ID" value="BXY_1379900.1"/>
    <property type="gene ID" value="BXY_1379900"/>
</dbReference>
<evidence type="ECO:0000313" key="2">
    <source>
        <dbReference type="EMBL" id="CAD5233927.1"/>
    </source>
</evidence>
<feature type="compositionally biased region" description="Acidic residues" evidence="1">
    <location>
        <begin position="180"/>
        <end position="189"/>
    </location>
</feature>
<evidence type="ECO:0000313" key="4">
    <source>
        <dbReference type="Proteomes" id="UP000659654"/>
    </source>
</evidence>
<name>A0A1I7SL67_BURXY</name>
<dbReference type="Proteomes" id="UP000095284">
    <property type="component" value="Unplaced"/>
</dbReference>
<keyword evidence="4" id="KW-1185">Reference proteome</keyword>
<feature type="compositionally biased region" description="Basic and acidic residues" evidence="1">
    <location>
        <begin position="190"/>
        <end position="200"/>
    </location>
</feature>
<organism evidence="3 5">
    <name type="scientific">Bursaphelenchus xylophilus</name>
    <name type="common">Pinewood nematode worm</name>
    <name type="synonym">Aphelenchoides xylophilus</name>
    <dbReference type="NCBI Taxonomy" id="6326"/>
    <lineage>
        <taxon>Eukaryota</taxon>
        <taxon>Metazoa</taxon>
        <taxon>Ecdysozoa</taxon>
        <taxon>Nematoda</taxon>
        <taxon>Chromadorea</taxon>
        <taxon>Rhabditida</taxon>
        <taxon>Tylenchina</taxon>
        <taxon>Tylenchomorpha</taxon>
        <taxon>Aphelenchoidea</taxon>
        <taxon>Aphelenchoididae</taxon>
        <taxon>Bursaphelenchus</taxon>
    </lineage>
</organism>
<feature type="compositionally biased region" description="Basic residues" evidence="1">
    <location>
        <begin position="85"/>
        <end position="100"/>
    </location>
</feature>
<dbReference type="PROSITE" id="PS51257">
    <property type="entry name" value="PROKAR_LIPOPROTEIN"/>
    <property type="match status" value="1"/>
</dbReference>
<dbReference type="Proteomes" id="UP000582659">
    <property type="component" value="Unassembled WGS sequence"/>
</dbReference>
<dbReference type="AlphaFoldDB" id="A0A1I7SL67"/>
<reference evidence="2" key="2">
    <citation type="submission" date="2020-09" db="EMBL/GenBank/DDBJ databases">
        <authorList>
            <person name="Kikuchi T."/>
        </authorList>
    </citation>
    <scope>NUCLEOTIDE SEQUENCE</scope>
    <source>
        <strain evidence="2">Ka4C1</strain>
    </source>
</reference>
<gene>
    <name evidence="2" type="ORF">BXYJ_LOCUS14018</name>
</gene>
<feature type="region of interest" description="Disordered" evidence="1">
    <location>
        <begin position="29"/>
        <end position="200"/>
    </location>
</feature>
<dbReference type="Proteomes" id="UP000659654">
    <property type="component" value="Unassembled WGS sequence"/>
</dbReference>
<proteinExistence type="predicted"/>
<reference evidence="5" key="1">
    <citation type="submission" date="2016-11" db="UniProtKB">
        <authorList>
            <consortium name="WormBaseParasite"/>
        </authorList>
    </citation>
    <scope>IDENTIFICATION</scope>
</reference>
<evidence type="ECO:0000313" key="5">
    <source>
        <dbReference type="WBParaSite" id="BXY_1379900.1"/>
    </source>
</evidence>
<sequence length="200" mass="22029">MRAFEDTFGILFVPLIVFLIGYSCAKRGAKQNQNRIPEEASPKPVPPVQGALATVKSDKAQVPSTKPTAKGIDLESEKTCVCPSKRSRKSPRSRSKKSPAKQKDESKKKPAKTGPVKIVTSLEQTQISAGTIKKSEVQPQPKRLKTAKNDDEDSDNCINPPVAELDVDKTQDSNDRVVHDDDDTNDNEDDIMKKDKNLSE</sequence>
<dbReference type="EMBL" id="CAJFCV020000006">
    <property type="protein sequence ID" value="CAG9129386.1"/>
    <property type="molecule type" value="Genomic_DNA"/>
</dbReference>